<proteinExistence type="predicted"/>
<accession>N1Q6A3</accession>
<reference evidence="2 3" key="1">
    <citation type="journal article" date="2012" name="PLoS Pathog.">
        <title>Diverse lifestyles and strategies of plant pathogenesis encoded in the genomes of eighteen Dothideomycetes fungi.</title>
        <authorList>
            <person name="Ohm R.A."/>
            <person name="Feau N."/>
            <person name="Henrissat B."/>
            <person name="Schoch C.L."/>
            <person name="Horwitz B.A."/>
            <person name="Barry K.W."/>
            <person name="Condon B.J."/>
            <person name="Copeland A.C."/>
            <person name="Dhillon B."/>
            <person name="Glaser F."/>
            <person name="Hesse C.N."/>
            <person name="Kosti I."/>
            <person name="LaButti K."/>
            <person name="Lindquist E.A."/>
            <person name="Lucas S."/>
            <person name="Salamov A.A."/>
            <person name="Bradshaw R.E."/>
            <person name="Ciuffetti L."/>
            <person name="Hamelin R.C."/>
            <person name="Kema G.H.J."/>
            <person name="Lawrence C."/>
            <person name="Scott J.A."/>
            <person name="Spatafora J.W."/>
            <person name="Turgeon B.G."/>
            <person name="de Wit P.J.G.M."/>
            <person name="Zhong S."/>
            <person name="Goodwin S.B."/>
            <person name="Grigoriev I.V."/>
        </authorList>
    </citation>
    <scope>NUCLEOTIDE SEQUENCE [LARGE SCALE GENOMIC DNA]</scope>
    <source>
        <strain evidence="2 3">CIRAD86</strain>
    </source>
</reference>
<evidence type="ECO:0000313" key="3">
    <source>
        <dbReference type="Proteomes" id="UP000016932"/>
    </source>
</evidence>
<dbReference type="EMBL" id="KB446555">
    <property type="protein sequence ID" value="EME87815.1"/>
    <property type="molecule type" value="Genomic_DNA"/>
</dbReference>
<dbReference type="GeneID" id="19341141"/>
<evidence type="ECO:0000313" key="2">
    <source>
        <dbReference type="EMBL" id="EME87815.1"/>
    </source>
</evidence>
<dbReference type="Proteomes" id="UP000016932">
    <property type="component" value="Unassembled WGS sequence"/>
</dbReference>
<name>N1Q6A3_PSEFD</name>
<feature type="region of interest" description="Disordered" evidence="1">
    <location>
        <begin position="367"/>
        <end position="400"/>
    </location>
</feature>
<dbReference type="OrthoDB" id="3648857at2759"/>
<dbReference type="HOGENOM" id="CLU_647454_0_0_1"/>
<dbReference type="RefSeq" id="XP_007920399.1">
    <property type="nucleotide sequence ID" value="XM_007922208.1"/>
</dbReference>
<feature type="compositionally biased region" description="Basic and acidic residues" evidence="1">
    <location>
        <begin position="368"/>
        <end position="382"/>
    </location>
</feature>
<evidence type="ECO:0000256" key="1">
    <source>
        <dbReference type="SAM" id="MobiDB-lite"/>
    </source>
</evidence>
<gene>
    <name evidence="2" type="ORF">MYCFIDRAFT_75652</name>
</gene>
<feature type="region of interest" description="Disordered" evidence="1">
    <location>
        <begin position="159"/>
        <end position="290"/>
    </location>
</feature>
<dbReference type="eggNOG" id="ENOG502R9BU">
    <property type="taxonomic scope" value="Eukaryota"/>
</dbReference>
<dbReference type="VEuPathDB" id="FungiDB:MYCFIDRAFT_75652"/>
<sequence>MIAQALVVTQFQQPLVSLIQPISGGPASFRIALAGVIVDDMITRILYGSAFSLKAETSKTEPTDQDRPNKGNDGDTLKQKAQEKLKKNPSALGDPVSLKAETSDNFVVAILLITAKHIHSAFLRATSNTMLPTPPPTEKKAQGMFAERQRKLRYYEDAYGRRNADEGAEGRQDLCESEPDSEDEVQRDEQHRRKTPGRQSHVDRSSEPEESDDSEISESVYLDRPQYKIAPNVNGKRSLTEQEYDTAKSDQQRLGMFGSAAPSAREPRGRTADSDGYFMSGGRGRGDSPISLAGRDKYVFNERAAPTGKAKRTRDVAAVVEDIEEAPRKRTRVRRPAHRQLIKAQLQEKAREERCARRAAAKASQCEKAGKGGSIEKKESAKKIRACGKGGKKSGKRGSGTMRAAVVVIDNSHINFAEYERFEQ</sequence>
<feature type="compositionally biased region" description="Acidic residues" evidence="1">
    <location>
        <begin position="175"/>
        <end position="186"/>
    </location>
</feature>
<keyword evidence="3" id="KW-1185">Reference proteome</keyword>
<feature type="region of interest" description="Disordered" evidence="1">
    <location>
        <begin position="56"/>
        <end position="76"/>
    </location>
</feature>
<dbReference type="AlphaFoldDB" id="N1Q6A3"/>
<protein>
    <submittedName>
        <fullName evidence="2">Uncharacterized protein</fullName>
    </submittedName>
</protein>
<feature type="compositionally biased region" description="Basic and acidic residues" evidence="1">
    <location>
        <begin position="159"/>
        <end position="174"/>
    </location>
</feature>
<organism evidence="2 3">
    <name type="scientific">Pseudocercospora fijiensis (strain CIRAD86)</name>
    <name type="common">Black leaf streak disease fungus</name>
    <name type="synonym">Mycosphaerella fijiensis</name>
    <dbReference type="NCBI Taxonomy" id="383855"/>
    <lineage>
        <taxon>Eukaryota</taxon>
        <taxon>Fungi</taxon>
        <taxon>Dikarya</taxon>
        <taxon>Ascomycota</taxon>
        <taxon>Pezizomycotina</taxon>
        <taxon>Dothideomycetes</taxon>
        <taxon>Dothideomycetidae</taxon>
        <taxon>Mycosphaerellales</taxon>
        <taxon>Mycosphaerellaceae</taxon>
        <taxon>Pseudocercospora</taxon>
    </lineage>
</organism>
<dbReference type="KEGG" id="pfj:MYCFIDRAFT_75652"/>
<feature type="compositionally biased region" description="Basic residues" evidence="1">
    <location>
        <begin position="383"/>
        <end position="396"/>
    </location>
</feature>